<dbReference type="Proteomes" id="UP000003244">
    <property type="component" value="Unassembled WGS sequence"/>
</dbReference>
<keyword evidence="2" id="KW-1133">Transmembrane helix</keyword>
<dbReference type="NCBIfam" id="NF033902">
    <property type="entry name" value="iso_D2_wall_anc"/>
    <property type="match status" value="1"/>
</dbReference>
<reference evidence="5 6" key="1">
    <citation type="submission" date="2010-08" db="EMBL/GenBank/DDBJ databases">
        <authorList>
            <person name="Harkins D.M."/>
            <person name="Madupu R."/>
            <person name="Durkin A.S."/>
            <person name="Torralba M."/>
            <person name="Methe B."/>
            <person name="Sutton G.G."/>
            <person name="Nelson K.E."/>
        </authorList>
    </citation>
    <scope>NUCLEOTIDE SEQUENCE [LARGE SCALE GENOMIC DNA]</scope>
    <source>
        <strain evidence="5 6">DSM 17678</strain>
    </source>
</reference>
<protein>
    <submittedName>
        <fullName evidence="5">LPXTG-motif cell wall anchor domain protein</fullName>
    </submittedName>
</protein>
<dbReference type="Gene3D" id="2.60.40.740">
    <property type="match status" value="1"/>
</dbReference>
<dbReference type="InterPro" id="IPR013783">
    <property type="entry name" value="Ig-like_fold"/>
</dbReference>
<evidence type="ECO:0000313" key="5">
    <source>
        <dbReference type="EMBL" id="EFM64091.1"/>
    </source>
</evidence>
<dbReference type="Pfam" id="PF16555">
    <property type="entry name" value="GramPos_pilinD1"/>
    <property type="match status" value="1"/>
</dbReference>
<feature type="domain" description="Gram-positive pilin subunit D1 N-terminal" evidence="3">
    <location>
        <begin position="94"/>
        <end position="172"/>
    </location>
</feature>
<evidence type="ECO:0000256" key="2">
    <source>
        <dbReference type="SAM" id="Phobius"/>
    </source>
</evidence>
<dbReference type="AlphaFoldDB" id="E0E4U4"/>
<gene>
    <name evidence="5" type="ORF">HMPREF0634_0839</name>
</gene>
<dbReference type="SUPFAM" id="SSF49478">
    <property type="entry name" value="Cna protein B-type domain"/>
    <property type="match status" value="1"/>
</dbReference>
<keyword evidence="2" id="KW-0812">Transmembrane</keyword>
<feature type="region of interest" description="Disordered" evidence="1">
    <location>
        <begin position="308"/>
        <end position="332"/>
    </location>
</feature>
<dbReference type="STRING" id="596315.HMPREF0634_0839"/>
<dbReference type="InterPro" id="IPR032364">
    <property type="entry name" value="GramPos_pilinD1_N"/>
</dbReference>
<evidence type="ECO:0000256" key="1">
    <source>
        <dbReference type="SAM" id="MobiDB-lite"/>
    </source>
</evidence>
<dbReference type="InterPro" id="IPR026466">
    <property type="entry name" value="Fim_isopep_form_D2_dom"/>
</dbReference>
<proteinExistence type="predicted"/>
<evidence type="ECO:0000259" key="3">
    <source>
        <dbReference type="Pfam" id="PF16555"/>
    </source>
</evidence>
<organism evidence="5 6">
    <name type="scientific">Peptostreptococcus stomatis DSM 17678</name>
    <dbReference type="NCBI Taxonomy" id="596315"/>
    <lineage>
        <taxon>Bacteria</taxon>
        <taxon>Bacillati</taxon>
        <taxon>Bacillota</taxon>
        <taxon>Clostridia</taxon>
        <taxon>Peptostreptococcales</taxon>
        <taxon>Peptostreptococcaceae</taxon>
        <taxon>Peptostreptococcus</taxon>
    </lineage>
</organism>
<evidence type="ECO:0000259" key="4">
    <source>
        <dbReference type="Pfam" id="PF16569"/>
    </source>
</evidence>
<keyword evidence="6" id="KW-1185">Reference proteome</keyword>
<evidence type="ECO:0000313" key="6">
    <source>
        <dbReference type="Proteomes" id="UP000003244"/>
    </source>
</evidence>
<dbReference type="NCBIfam" id="TIGR04226">
    <property type="entry name" value="RrgB_K2N_iso_D2"/>
    <property type="match status" value="1"/>
</dbReference>
<dbReference type="NCBIfam" id="TIGR01167">
    <property type="entry name" value="LPXTG_anchor"/>
    <property type="match status" value="1"/>
</dbReference>
<dbReference type="eggNOG" id="COG4932">
    <property type="taxonomic scope" value="Bacteria"/>
</dbReference>
<comment type="caution">
    <text evidence="5">The sequence shown here is derived from an EMBL/GenBank/DDBJ whole genome shotgun (WGS) entry which is preliminary data.</text>
</comment>
<dbReference type="Pfam" id="PF16569">
    <property type="entry name" value="GramPos_pilinBB"/>
    <property type="match status" value="1"/>
</dbReference>
<name>E0E4U4_9FIRM</name>
<dbReference type="OrthoDB" id="1748302at2"/>
<dbReference type="EMBL" id="ADGQ01000071">
    <property type="protein sequence ID" value="EFM64091.1"/>
    <property type="molecule type" value="Genomic_DNA"/>
</dbReference>
<feature type="domain" description="Gram-positive pilin backbone subunit 2 Cna-B-like" evidence="4">
    <location>
        <begin position="209"/>
        <end position="311"/>
    </location>
</feature>
<feature type="transmembrane region" description="Helical" evidence="2">
    <location>
        <begin position="481"/>
        <end position="501"/>
    </location>
</feature>
<dbReference type="Gene3D" id="2.60.40.10">
    <property type="entry name" value="Immunoglobulins"/>
    <property type="match status" value="2"/>
</dbReference>
<feature type="compositionally biased region" description="Basic and acidic residues" evidence="1">
    <location>
        <begin position="313"/>
        <end position="326"/>
    </location>
</feature>
<dbReference type="InterPro" id="IPR048052">
    <property type="entry name" value="FM1-like"/>
</dbReference>
<dbReference type="InterPro" id="IPR032334">
    <property type="entry name" value="GramPos_pilinBB"/>
</dbReference>
<accession>E0E4U4</accession>
<sequence length="508" mass="55837">MAFVPFQRVDAVYDPGYDIVVTKMLVKDISQWATGGTLVTDGENAGYRRGLDSNTYYTGGKMTDQELTKYFGQNKVLKGVYFELRKDTKNGTIVKEGLTDDNGQIFFKGLQKGTYWLVENKEKSKLKDSDKKQLAGVAAVPMEIKLPVYKKDGSTFTTMDSNNALHVYPKNTIDEPSIEKKVNENDMKDTELIGQEKNYKITSIMPEGIEDYKRLEFTDKLSKGLTYAGGFNLKVHRGGTELPAINGKYDSNIPAEGTKNATINVKFKPEGIKLLKKGDKIVIKYKAKINEDAILGGANDNEVTLTYGTNPSELKEKKPEKPEIHTGGKRFKKTGENGAALAKAKFLIYNTDQTKVLKQTKNAGGKVVKNEWVAKATVDGKTAKEITDGNLATVFESNNNGEFEVVGLPYGKVNQPAASADSTTYYYKEIEAPAGYALLPGSAEFQVNATSYYKDPTQINLVPADPKVINNNKITIPQTGGIGSVIVVVGGVLLVGMGIFLKRRFSQQ</sequence>
<keyword evidence="2" id="KW-0472">Membrane</keyword>